<proteinExistence type="predicted"/>
<dbReference type="AlphaFoldDB" id="A0A6J7F530"/>
<accession>A0A6J7F530</accession>
<gene>
    <name evidence="1" type="ORF">UFOPK3495_00163</name>
</gene>
<organism evidence="1">
    <name type="scientific">freshwater metagenome</name>
    <dbReference type="NCBI Taxonomy" id="449393"/>
    <lineage>
        <taxon>unclassified sequences</taxon>
        <taxon>metagenomes</taxon>
        <taxon>ecological metagenomes</taxon>
    </lineage>
</organism>
<evidence type="ECO:0000313" key="1">
    <source>
        <dbReference type="EMBL" id="CAB4888714.1"/>
    </source>
</evidence>
<dbReference type="EMBL" id="CAFBMC010000005">
    <property type="protein sequence ID" value="CAB4888714.1"/>
    <property type="molecule type" value="Genomic_DNA"/>
</dbReference>
<protein>
    <submittedName>
        <fullName evidence="1">Unannotated protein</fullName>
    </submittedName>
</protein>
<reference evidence="1" key="1">
    <citation type="submission" date="2020-05" db="EMBL/GenBank/DDBJ databases">
        <authorList>
            <person name="Chiriac C."/>
            <person name="Salcher M."/>
            <person name="Ghai R."/>
            <person name="Kavagutti S V."/>
        </authorList>
    </citation>
    <scope>NUCLEOTIDE SEQUENCE</scope>
</reference>
<name>A0A6J7F530_9ZZZZ</name>
<sequence>MRSNNICTATNTVQRLRRSGNGWHVLTGENKADRAMLSQGCVPGASGFVCISGANNGKSRHRPKAPKMFNRLMSWPIFAQANRVMSPHESHRCLHQCRKTHGTTHVVAEHKEGAAERTREPTQRHSIQCSTHSVFANAVMDDASIRRCMWHGGGGR</sequence>